<dbReference type="SUPFAM" id="SSF56784">
    <property type="entry name" value="HAD-like"/>
    <property type="match status" value="1"/>
</dbReference>
<evidence type="ECO:0000256" key="7">
    <source>
        <dbReference type="ARBA" id="ARBA00022741"/>
    </source>
</evidence>
<name>A0AAV8S3I7_ENSVE</name>
<evidence type="ECO:0000256" key="5">
    <source>
        <dbReference type="ARBA" id="ARBA00022692"/>
    </source>
</evidence>
<feature type="transmembrane region" description="Helical" evidence="17">
    <location>
        <begin position="820"/>
        <end position="839"/>
    </location>
</feature>
<evidence type="ECO:0000256" key="2">
    <source>
        <dbReference type="ARBA" id="ARBA00004308"/>
    </source>
</evidence>
<evidence type="ECO:0000256" key="15">
    <source>
        <dbReference type="PIRSR" id="PIRSR606539-2"/>
    </source>
</evidence>
<dbReference type="PRINTS" id="PR00119">
    <property type="entry name" value="CATATPASE"/>
</dbReference>
<feature type="binding site" evidence="15">
    <location>
        <position position="1105"/>
    </location>
    <ligand>
        <name>ATP</name>
        <dbReference type="ChEBI" id="CHEBI:30616"/>
    </ligand>
</feature>
<dbReference type="InterPro" id="IPR032631">
    <property type="entry name" value="P-type_ATPase_N"/>
</dbReference>
<evidence type="ECO:0000259" key="21">
    <source>
        <dbReference type="Pfam" id="PF16209"/>
    </source>
</evidence>
<evidence type="ECO:0000256" key="12">
    <source>
        <dbReference type="ARBA" id="ARBA00023136"/>
    </source>
</evidence>
<sequence length="1636" mass="183451">MHHGICRIMWYFHLRILLLPRFNPNCDIIRQSCNDDGELSLSLMQTRAGQPRSQAIPPIGIPSLLLRFLLAIPSVLSSSFFCSSLDLRKLLMADAGLDRRAQPRAGRSWSFSEMDYSDTKQKSHVLNKVFMATIITAMCIIVIMQTPCHHEPNMFFIHERGVTHVLVTGGAGYIGSHAALRLLKDSYRVTIVDNLSRGNIGAIKVLQEQFPESGRLQFIHADLGDARVVNQIFAKNAFDAVMHFAAVAYVGESTLDPLRYYHNITSNTLVLLEAMAAHGVKTLIYSSTCATYGEPKKMPITELTPQVPINPYGKAKKMAEEIILDFSKRSSMAVMILRYFNVIGSDPGGRLGESPRPELREHGRISGACFDAALGIIPGLKVKGNDYITPDGTCVRDYIDVTDLVDAHVKALNKAEPDKVGIYNVGTGKGRSVKEFVEACKKATGVDIKVEYFDRRPGDYAEVYSDPSKINSELNWTAQHTDLLESLKIAWRWQKLHRNGYAPPKAISLPPRRVIPRSSCDGKGFVFFDAIATGEIVRTTSEEIVQQSGCRVSSLVHESNQEIFLFVSYIGNNLKYTLWNFLPKNLWEQFRRFMNQYFLLIACLQLWSLITPVNPASTWGPLIIIFAVSATKEAWDDYNRYLSDKQANEKEVWVVKDGIRKHIQAQDIHVGNIVWLRENDEVPCDLVLIGTSEPQGICYVETSALDGETDLKTRVVPSACIGLASEQLHIIKGVIECPNPDKDIRRFDGNMRLFPPFIDNDLCPLTISNTLLQSCYLRNTEWACGVAVYTGNETKLGMSRGVPEPKLTAVDAMIDKLTGAIFLFQVVVVIVLGFAGNIWKDTEARKQWYVKYPEDGPWYELLVIPLRFELLCSIMIPISIKVSLDLVKSIYAKFIDWDEEMYDHDTRTPSHAANTAISEDLGQVEYILTDKTGTLTENKMIFRRCCINGVFYGNESGDALKDVELLNAVANNVADVIRFLTIMTVCNTVIPIRSKSGMISYKAQSQDEDALVNAAARLHMVLISKNGSSLEINLNGSLIHYEILDILEFTSDRKRMSVVVKDCQDGKILLLSKGADEAILPCAYAGQQIRPFVDAVEQYAQLGLRTLCLAWRELKDDEYNEWSHAFKQARSTLVDREWKLAEVCQILEHDLEIVGVTAIEDRLQDGVPETIETLRQAGINFWMLTGDKQNTAIQIALLCNFISSEPKGQLLFINGKTEDEVLRSLERVLLTMRITSSEPKDLAFVVDGWALEIILKQYRAVFTELAILSRTAICCRVTPSQKAQLVELLKSCDYRTLAIGDGGNDVRMIQQADIGVGISGREGLQAARAADYSIGKFRFLKRLILVHGRYSYNRTAFLSQYSFYKSLLICFIQIFFSFFSGVSGTSLFNSISLMAYNVFYTSIPVLTVVLDKDLSEKTVMQNPQILLYCQAGRLLNPSTFAGWFGRSLYHALVVFLITVHAYADEKSEMEELSMVALSGCIWLQAFVVTIEMNSFTILQHLAIWGNFAAFYFINSVVSTIPSAGMYTIMFRLCRQPSYWITVVLIVAVGMGPVLALKYLRYTYRSSAINILQQAERSRGPIFSVGGLESQLKSLEKDVASLSTSQSKFRNSVYEPLLSVSDPPPASTRSTQRSVKF</sequence>
<feature type="signal peptide" evidence="19">
    <location>
        <begin position="1"/>
        <end position="20"/>
    </location>
</feature>
<dbReference type="InterPro" id="IPR023299">
    <property type="entry name" value="ATPase_P-typ_cyto_dom_N"/>
</dbReference>
<dbReference type="InterPro" id="IPR023298">
    <property type="entry name" value="ATPase_P-typ_TM_dom_sf"/>
</dbReference>
<dbReference type="FunFam" id="3.40.50.1000:FF:000084">
    <property type="entry name" value="Phospholipid-transporting ATPase"/>
    <property type="match status" value="1"/>
</dbReference>
<feature type="binding site" evidence="15">
    <location>
        <position position="1073"/>
    </location>
    <ligand>
        <name>ATP</name>
        <dbReference type="ChEBI" id="CHEBI:30616"/>
    </ligand>
</feature>
<dbReference type="Gene3D" id="3.40.50.1000">
    <property type="entry name" value="HAD superfamily/HAD-like"/>
    <property type="match status" value="1"/>
</dbReference>
<evidence type="ECO:0000313" key="25">
    <source>
        <dbReference type="Proteomes" id="UP001222027"/>
    </source>
</evidence>
<feature type="binding site" evidence="16">
    <location>
        <position position="930"/>
    </location>
    <ligand>
        <name>Mg(2+)</name>
        <dbReference type="ChEBI" id="CHEBI:18420"/>
    </ligand>
</feature>
<evidence type="ECO:0000256" key="6">
    <source>
        <dbReference type="ARBA" id="ARBA00022723"/>
    </source>
</evidence>
<keyword evidence="5 17" id="KW-0812">Transmembrane</keyword>
<evidence type="ECO:0000259" key="23">
    <source>
        <dbReference type="Pfam" id="PF16363"/>
    </source>
</evidence>
<evidence type="ECO:0000256" key="18">
    <source>
        <dbReference type="SAM" id="MobiDB-lite"/>
    </source>
</evidence>
<evidence type="ECO:0000256" key="8">
    <source>
        <dbReference type="ARBA" id="ARBA00022840"/>
    </source>
</evidence>
<dbReference type="NCBIfam" id="TIGR01494">
    <property type="entry name" value="ATPase_P-type"/>
    <property type="match status" value="1"/>
</dbReference>
<feature type="active site" description="4-aspartylphosphate intermediate" evidence="14">
    <location>
        <position position="930"/>
    </location>
</feature>
<evidence type="ECO:0000256" key="10">
    <source>
        <dbReference type="ARBA" id="ARBA00022967"/>
    </source>
</evidence>
<dbReference type="GO" id="GO:0016887">
    <property type="term" value="F:ATP hydrolysis activity"/>
    <property type="evidence" value="ECO:0007669"/>
    <property type="project" value="InterPro"/>
</dbReference>
<dbReference type="PROSITE" id="PS00154">
    <property type="entry name" value="ATPASE_E1_E2"/>
    <property type="match status" value="1"/>
</dbReference>
<comment type="similarity">
    <text evidence="3">Belongs to the NAD(P)-dependent epimerase/dehydratase family.</text>
</comment>
<dbReference type="InterPro" id="IPR001757">
    <property type="entry name" value="P_typ_ATPase"/>
</dbReference>
<comment type="subcellular location">
    <subcellularLocation>
        <location evidence="2">Endomembrane system</location>
    </subcellularLocation>
    <subcellularLocation>
        <location evidence="1 17">Membrane</location>
        <topology evidence="1 17">Multi-pass membrane protein</topology>
    </subcellularLocation>
</comment>
<dbReference type="InterPro" id="IPR016040">
    <property type="entry name" value="NAD(P)-bd_dom"/>
</dbReference>
<dbReference type="InterPro" id="IPR032630">
    <property type="entry name" value="P_typ_ATPase_c"/>
</dbReference>
<dbReference type="Gene3D" id="3.40.1110.10">
    <property type="entry name" value="Calcium-transporting ATPase, cytoplasmic domain N"/>
    <property type="match status" value="1"/>
</dbReference>
<dbReference type="EMBL" id="JAQQAF010000001">
    <property type="protein sequence ID" value="KAJ8513925.1"/>
    <property type="molecule type" value="Genomic_DNA"/>
</dbReference>
<feature type="transmembrane region" description="Helical" evidence="17">
    <location>
        <begin position="1510"/>
        <end position="1532"/>
    </location>
</feature>
<proteinExistence type="inferred from homology"/>
<dbReference type="Pfam" id="PF16209">
    <property type="entry name" value="PhoLip_ATPase_N"/>
    <property type="match status" value="1"/>
</dbReference>
<dbReference type="InterPro" id="IPR036291">
    <property type="entry name" value="NAD(P)-bd_dom_sf"/>
</dbReference>
<feature type="binding site" evidence="15">
    <location>
        <position position="1282"/>
    </location>
    <ligand>
        <name>ATP</name>
        <dbReference type="ChEBI" id="CHEBI:30616"/>
    </ligand>
</feature>
<evidence type="ECO:0000259" key="20">
    <source>
        <dbReference type="Pfam" id="PF00122"/>
    </source>
</evidence>
<evidence type="ECO:0000256" key="11">
    <source>
        <dbReference type="ARBA" id="ARBA00022989"/>
    </source>
</evidence>
<feature type="transmembrane region" description="Helical" evidence="17">
    <location>
        <begin position="1388"/>
        <end position="1410"/>
    </location>
</feature>
<dbReference type="GO" id="GO:0000287">
    <property type="term" value="F:magnesium ion binding"/>
    <property type="evidence" value="ECO:0007669"/>
    <property type="project" value="UniProtKB-UniRule"/>
</dbReference>
<feature type="binding site" evidence="15">
    <location>
        <position position="1304"/>
    </location>
    <ligand>
        <name>ATP</name>
        <dbReference type="ChEBI" id="CHEBI:30616"/>
    </ligand>
</feature>
<evidence type="ECO:0000256" key="3">
    <source>
        <dbReference type="ARBA" id="ARBA00007637"/>
    </source>
</evidence>
<dbReference type="Gene3D" id="3.90.25.10">
    <property type="entry name" value="UDP-galactose 4-epimerase, domain 1"/>
    <property type="match status" value="1"/>
</dbReference>
<dbReference type="GO" id="GO:0005886">
    <property type="term" value="C:plasma membrane"/>
    <property type="evidence" value="ECO:0007669"/>
    <property type="project" value="TreeGrafter"/>
</dbReference>
<comment type="cofactor">
    <cofactor evidence="16">
        <name>Mg(2+)</name>
        <dbReference type="ChEBI" id="CHEBI:18420"/>
    </cofactor>
</comment>
<keyword evidence="10 17" id="KW-1278">Translocase</keyword>
<dbReference type="Pfam" id="PF00122">
    <property type="entry name" value="E1-E2_ATPase"/>
    <property type="match status" value="1"/>
</dbReference>
<evidence type="ECO:0000256" key="16">
    <source>
        <dbReference type="PIRSR" id="PIRSR606539-3"/>
    </source>
</evidence>
<feature type="transmembrane region" description="Helical" evidence="17">
    <location>
        <begin position="1443"/>
        <end position="1463"/>
    </location>
</feature>
<dbReference type="NCBIfam" id="TIGR01652">
    <property type="entry name" value="ATPase-Plipid"/>
    <property type="match status" value="1"/>
</dbReference>
<keyword evidence="12 17" id="KW-0472">Membrane</keyword>
<gene>
    <name evidence="24" type="ORF">OPV22_004359</name>
</gene>
<dbReference type="GO" id="GO:0003978">
    <property type="term" value="F:UDP-glucose 4-epimerase activity"/>
    <property type="evidence" value="ECO:0007669"/>
    <property type="project" value="InterPro"/>
</dbReference>
<dbReference type="PANTHER" id="PTHR24092">
    <property type="entry name" value="PROBABLE PHOSPHOLIPID-TRANSPORTING ATPASE"/>
    <property type="match status" value="1"/>
</dbReference>
<dbReference type="InterPro" id="IPR036412">
    <property type="entry name" value="HAD-like_sf"/>
</dbReference>
<evidence type="ECO:0000313" key="24">
    <source>
        <dbReference type="EMBL" id="KAJ8513925.1"/>
    </source>
</evidence>
<feature type="binding site" evidence="15">
    <location>
        <position position="1305"/>
    </location>
    <ligand>
        <name>ATP</name>
        <dbReference type="ChEBI" id="CHEBI:30616"/>
    </ligand>
</feature>
<feature type="binding site" evidence="15">
    <location>
        <position position="930"/>
    </location>
    <ligand>
        <name>ATP</name>
        <dbReference type="ChEBI" id="CHEBI:30616"/>
    </ligand>
</feature>
<comment type="caution">
    <text evidence="24">The sequence shown here is derived from an EMBL/GenBank/DDBJ whole genome shotgun (WGS) entry which is preliminary data.</text>
</comment>
<feature type="binding site" evidence="15">
    <location>
        <position position="931"/>
    </location>
    <ligand>
        <name>ATP</name>
        <dbReference type="ChEBI" id="CHEBI:30616"/>
    </ligand>
</feature>
<dbReference type="Gene3D" id="2.70.150.10">
    <property type="entry name" value="Calcium-transporting ATPase, cytoplasmic transduction domain A"/>
    <property type="match status" value="1"/>
</dbReference>
<feature type="transmembrane region" description="Helical" evidence="17">
    <location>
        <begin position="125"/>
        <end position="144"/>
    </location>
</feature>
<dbReference type="FunFam" id="2.70.150.10:FF:000032">
    <property type="entry name" value="Phospholipid-transporting ATPase"/>
    <property type="match status" value="1"/>
</dbReference>
<feature type="binding site" evidence="16">
    <location>
        <position position="1305"/>
    </location>
    <ligand>
        <name>Mg(2+)</name>
        <dbReference type="ChEBI" id="CHEBI:18420"/>
    </ligand>
</feature>
<dbReference type="GO" id="GO:0006012">
    <property type="term" value="P:galactose metabolic process"/>
    <property type="evidence" value="ECO:0007669"/>
    <property type="project" value="InterPro"/>
</dbReference>
<evidence type="ECO:0000256" key="19">
    <source>
        <dbReference type="SAM" id="SignalP"/>
    </source>
</evidence>
<feature type="domain" description="P-type ATPase N-terminal" evidence="21">
    <location>
        <begin position="573"/>
        <end position="619"/>
    </location>
</feature>
<reference evidence="24 25" key="1">
    <citation type="submission" date="2022-12" db="EMBL/GenBank/DDBJ databases">
        <title>Chromosome-scale assembly of the Ensete ventricosum genome.</title>
        <authorList>
            <person name="Dussert Y."/>
            <person name="Stocks J."/>
            <person name="Wendawek A."/>
            <person name="Woldeyes F."/>
            <person name="Nichols R.A."/>
            <person name="Borrell J.S."/>
        </authorList>
    </citation>
    <scope>NUCLEOTIDE SEQUENCE [LARGE SCALE GENOMIC DNA]</scope>
    <source>
        <strain evidence="25">cv. Maze</strain>
        <tissue evidence="24">Seeds</tissue>
    </source>
</reference>
<feature type="binding site" evidence="15">
    <location>
        <position position="1049"/>
    </location>
    <ligand>
        <name>ATP</name>
        <dbReference type="ChEBI" id="CHEBI:30616"/>
    </ligand>
</feature>
<dbReference type="Proteomes" id="UP001222027">
    <property type="component" value="Unassembled WGS sequence"/>
</dbReference>
<dbReference type="InterPro" id="IPR005886">
    <property type="entry name" value="UDP_G4E"/>
</dbReference>
<feature type="transmembrane region" description="Helical" evidence="17">
    <location>
        <begin position="1363"/>
        <end position="1382"/>
    </location>
</feature>
<evidence type="ECO:0000256" key="13">
    <source>
        <dbReference type="ARBA" id="ARBA00034036"/>
    </source>
</evidence>
<evidence type="ECO:0000256" key="4">
    <source>
        <dbReference type="ARBA" id="ARBA00008109"/>
    </source>
</evidence>
<dbReference type="Pfam" id="PF13246">
    <property type="entry name" value="Cation_ATPase"/>
    <property type="match status" value="1"/>
</dbReference>
<keyword evidence="19" id="KW-0732">Signal</keyword>
<evidence type="ECO:0000256" key="14">
    <source>
        <dbReference type="PIRSR" id="PIRSR606539-1"/>
    </source>
</evidence>
<keyword evidence="25" id="KW-1185">Reference proteome</keyword>
<evidence type="ECO:0000256" key="9">
    <source>
        <dbReference type="ARBA" id="ARBA00022842"/>
    </source>
</evidence>
<feature type="binding site" evidence="16">
    <location>
        <position position="1301"/>
    </location>
    <ligand>
        <name>Mg(2+)</name>
        <dbReference type="ChEBI" id="CHEBI:18420"/>
    </ligand>
</feature>
<keyword evidence="8 15" id="KW-0067">ATP-binding</keyword>
<dbReference type="InterPro" id="IPR018303">
    <property type="entry name" value="ATPase_P-typ_P_site"/>
</dbReference>
<dbReference type="FunFam" id="3.40.1110.10:FF:000033">
    <property type="entry name" value="Phospholipid-transporting ATPase"/>
    <property type="match status" value="1"/>
</dbReference>
<dbReference type="Pfam" id="PF16363">
    <property type="entry name" value="GDP_Man_Dehyd"/>
    <property type="match status" value="1"/>
</dbReference>
<feature type="domain" description="P-type ATPase A" evidence="20">
    <location>
        <begin position="649"/>
        <end position="711"/>
    </location>
</feature>
<dbReference type="SUPFAM" id="SSF81660">
    <property type="entry name" value="Metal cation-transporting ATPase, ATP-binding domain N"/>
    <property type="match status" value="1"/>
</dbReference>
<keyword evidence="6 16" id="KW-0479">Metal-binding</keyword>
<dbReference type="NCBIfam" id="TIGR01179">
    <property type="entry name" value="galE"/>
    <property type="match status" value="1"/>
</dbReference>
<feature type="binding site" evidence="15">
    <location>
        <position position="1185"/>
    </location>
    <ligand>
        <name>ATP</name>
        <dbReference type="ChEBI" id="CHEBI:30616"/>
    </ligand>
</feature>
<dbReference type="InterPro" id="IPR044492">
    <property type="entry name" value="P_typ_ATPase_HD_dom"/>
</dbReference>
<dbReference type="GO" id="GO:0005524">
    <property type="term" value="F:ATP binding"/>
    <property type="evidence" value="ECO:0007669"/>
    <property type="project" value="UniProtKB-UniRule"/>
</dbReference>
<feature type="binding site" evidence="15">
    <location>
        <position position="1187"/>
    </location>
    <ligand>
        <name>ATP</name>
        <dbReference type="ChEBI" id="CHEBI:30616"/>
    </ligand>
</feature>
<dbReference type="InterPro" id="IPR008250">
    <property type="entry name" value="ATPase_P-typ_transduc_dom_A_sf"/>
</dbReference>
<dbReference type="InterPro" id="IPR006539">
    <property type="entry name" value="P-type_ATPase_IV"/>
</dbReference>
<evidence type="ECO:0000256" key="1">
    <source>
        <dbReference type="ARBA" id="ARBA00004141"/>
    </source>
</evidence>
<evidence type="ECO:0000259" key="22">
    <source>
        <dbReference type="Pfam" id="PF16212"/>
    </source>
</evidence>
<accession>A0AAV8S3I7</accession>
<feature type="binding site" evidence="15">
    <location>
        <position position="1008"/>
    </location>
    <ligand>
        <name>ATP</name>
        <dbReference type="ChEBI" id="CHEBI:30616"/>
    </ligand>
</feature>
<feature type="binding site" evidence="15">
    <location>
        <position position="932"/>
    </location>
    <ligand>
        <name>ATP</name>
        <dbReference type="ChEBI" id="CHEBI:30616"/>
    </ligand>
</feature>
<evidence type="ECO:0000256" key="17">
    <source>
        <dbReference type="RuleBase" id="RU362033"/>
    </source>
</evidence>
<feature type="binding site" evidence="15">
    <location>
        <position position="1186"/>
    </location>
    <ligand>
        <name>ATP</name>
        <dbReference type="ChEBI" id="CHEBI:30616"/>
    </ligand>
</feature>
<keyword evidence="11 17" id="KW-1133">Transmembrane helix</keyword>
<dbReference type="GO" id="GO:0045332">
    <property type="term" value="P:phospholipid translocation"/>
    <property type="evidence" value="ECO:0007669"/>
    <property type="project" value="TreeGrafter"/>
</dbReference>
<feature type="domain" description="NAD(P)-binding" evidence="23">
    <location>
        <begin position="166"/>
        <end position="480"/>
    </location>
</feature>
<dbReference type="Pfam" id="PF16212">
    <property type="entry name" value="PhoLip_ATPase_C"/>
    <property type="match status" value="1"/>
</dbReference>
<keyword evidence="9 16" id="KW-0460">Magnesium</keyword>
<keyword evidence="7 15" id="KW-0547">Nucleotide-binding</keyword>
<dbReference type="EC" id="7.6.2.1" evidence="17"/>
<comment type="catalytic activity">
    <reaction evidence="13 17">
        <text>ATP + H2O + phospholipidSide 1 = ADP + phosphate + phospholipidSide 2.</text>
        <dbReference type="EC" id="7.6.2.1"/>
    </reaction>
</comment>
<feature type="binding site" evidence="15">
    <location>
        <position position="1276"/>
    </location>
    <ligand>
        <name>ATP</name>
        <dbReference type="ChEBI" id="CHEBI:30616"/>
    </ligand>
</feature>
<dbReference type="CDD" id="cd05247">
    <property type="entry name" value="UDP_G4E_1_SDR_e"/>
    <property type="match status" value="1"/>
</dbReference>
<dbReference type="PANTHER" id="PTHR24092:SF19">
    <property type="entry name" value="PHOSPHOLIPID-TRANSPORTING ATPASE"/>
    <property type="match status" value="1"/>
</dbReference>
<dbReference type="GO" id="GO:0140326">
    <property type="term" value="F:ATPase-coupled intramembrane lipid transporter activity"/>
    <property type="evidence" value="ECO:0007669"/>
    <property type="project" value="UniProtKB-EC"/>
</dbReference>
<comment type="similarity">
    <text evidence="4 17">Belongs to the cation transport ATPase (P-type) (TC 3.A.3) family. Type IV subfamily.</text>
</comment>
<feature type="compositionally biased region" description="Polar residues" evidence="18">
    <location>
        <begin position="1626"/>
        <end position="1636"/>
    </location>
</feature>
<dbReference type="SUPFAM" id="SSF81653">
    <property type="entry name" value="Calcium ATPase, transduction domain A"/>
    <property type="match status" value="1"/>
</dbReference>
<dbReference type="SFLD" id="SFLDF00027">
    <property type="entry name" value="p-type_atpase"/>
    <property type="match status" value="1"/>
</dbReference>
<dbReference type="SFLD" id="SFLDG00002">
    <property type="entry name" value="C1.7:_P-type_atpase_like"/>
    <property type="match status" value="1"/>
</dbReference>
<dbReference type="SUPFAM" id="SSF51735">
    <property type="entry name" value="NAD(P)-binding Rossmann-fold domains"/>
    <property type="match status" value="1"/>
</dbReference>
<dbReference type="Gene3D" id="3.40.50.720">
    <property type="entry name" value="NAD(P)-binding Rossmann-like Domain"/>
    <property type="match status" value="1"/>
</dbReference>
<organism evidence="24 25">
    <name type="scientific">Ensete ventricosum</name>
    <name type="common">Abyssinian banana</name>
    <name type="synonym">Musa ensete</name>
    <dbReference type="NCBI Taxonomy" id="4639"/>
    <lineage>
        <taxon>Eukaryota</taxon>
        <taxon>Viridiplantae</taxon>
        <taxon>Streptophyta</taxon>
        <taxon>Embryophyta</taxon>
        <taxon>Tracheophyta</taxon>
        <taxon>Spermatophyta</taxon>
        <taxon>Magnoliopsida</taxon>
        <taxon>Liliopsida</taxon>
        <taxon>Zingiberales</taxon>
        <taxon>Musaceae</taxon>
        <taxon>Ensete</taxon>
    </lineage>
</organism>
<dbReference type="SUPFAM" id="SSF81665">
    <property type="entry name" value="Calcium ATPase, transmembrane domain M"/>
    <property type="match status" value="1"/>
</dbReference>
<dbReference type="InterPro" id="IPR023214">
    <property type="entry name" value="HAD_sf"/>
</dbReference>
<dbReference type="InterPro" id="IPR059000">
    <property type="entry name" value="ATPase_P-type_domA"/>
</dbReference>
<dbReference type="SFLD" id="SFLDS00003">
    <property type="entry name" value="Haloacid_Dehalogenase"/>
    <property type="match status" value="1"/>
</dbReference>
<protein>
    <recommendedName>
        <fullName evidence="17">Phospholipid-transporting ATPase</fullName>
        <ecNumber evidence="17">7.6.2.1</ecNumber>
    </recommendedName>
</protein>
<feature type="transmembrane region" description="Helical" evidence="17">
    <location>
        <begin position="1538"/>
        <end position="1559"/>
    </location>
</feature>
<feature type="transmembrane region" description="Helical" evidence="17">
    <location>
        <begin position="1475"/>
        <end position="1498"/>
    </location>
</feature>
<feature type="region of interest" description="Disordered" evidence="18">
    <location>
        <begin position="1615"/>
        <end position="1636"/>
    </location>
</feature>
<feature type="binding site" evidence="16">
    <location>
        <position position="932"/>
    </location>
    <ligand>
        <name>Mg(2+)</name>
        <dbReference type="ChEBI" id="CHEBI:18420"/>
    </ligand>
</feature>
<feature type="domain" description="P-type ATPase C-terminal" evidence="22">
    <location>
        <begin position="1327"/>
        <end position="1564"/>
    </location>
</feature>
<feature type="chain" id="PRO_5043518805" description="Phospholipid-transporting ATPase" evidence="19">
    <location>
        <begin position="21"/>
        <end position="1636"/>
    </location>
</feature>